<evidence type="ECO:0000256" key="4">
    <source>
        <dbReference type="ARBA" id="ARBA00022490"/>
    </source>
</evidence>
<dbReference type="PRINTS" id="PR00773">
    <property type="entry name" value="GRPEPROTEIN"/>
</dbReference>
<evidence type="ECO:0000313" key="14">
    <source>
        <dbReference type="Proteomes" id="UP000177346"/>
    </source>
</evidence>
<evidence type="ECO:0000256" key="5">
    <source>
        <dbReference type="ARBA" id="ARBA00023016"/>
    </source>
</evidence>
<protein>
    <recommendedName>
        <fullName evidence="8 10">Protein GrpE</fullName>
    </recommendedName>
    <alternativeName>
        <fullName evidence="9 10">HSP-70 cofactor</fullName>
    </alternativeName>
</protein>
<accession>A0A1F5XG82</accession>
<dbReference type="FunFam" id="2.30.22.10:FF:000001">
    <property type="entry name" value="Protein GrpE"/>
    <property type="match status" value="1"/>
</dbReference>
<dbReference type="GO" id="GO:0005737">
    <property type="term" value="C:cytoplasm"/>
    <property type="evidence" value="ECO:0007669"/>
    <property type="project" value="UniProtKB-SubCell"/>
</dbReference>
<dbReference type="Pfam" id="PF01025">
    <property type="entry name" value="GrpE"/>
    <property type="match status" value="1"/>
</dbReference>
<dbReference type="EMBL" id="MFIF01000009">
    <property type="protein sequence ID" value="OGF86944.1"/>
    <property type="molecule type" value="Genomic_DNA"/>
</dbReference>
<evidence type="ECO:0000313" key="13">
    <source>
        <dbReference type="EMBL" id="OGF86944.1"/>
    </source>
</evidence>
<comment type="caution">
    <text evidence="13">The sequence shown here is derived from an EMBL/GenBank/DDBJ whole genome shotgun (WGS) entry which is preliminary data.</text>
</comment>
<organism evidence="13 14">
    <name type="scientific">Candidatus Giovannonibacteria bacterium RIFCSPLOWO2_01_FULL_46_32</name>
    <dbReference type="NCBI Taxonomy" id="1798353"/>
    <lineage>
        <taxon>Bacteria</taxon>
        <taxon>Candidatus Giovannoniibacteriota</taxon>
    </lineage>
</organism>
<dbReference type="Gene3D" id="2.30.22.10">
    <property type="entry name" value="Head domain of nucleotide exchange factor GrpE"/>
    <property type="match status" value="1"/>
</dbReference>
<evidence type="ECO:0000256" key="11">
    <source>
        <dbReference type="RuleBase" id="RU000639"/>
    </source>
</evidence>
<dbReference type="SUPFAM" id="SSF58014">
    <property type="entry name" value="Coiled-coil domain of nucleotide exchange factor GrpE"/>
    <property type="match status" value="1"/>
</dbReference>
<dbReference type="GO" id="GO:0051082">
    <property type="term" value="F:unfolded protein binding"/>
    <property type="evidence" value="ECO:0007669"/>
    <property type="project" value="TreeGrafter"/>
</dbReference>
<comment type="subcellular location">
    <subcellularLocation>
        <location evidence="1 10">Cytoplasm</location>
    </subcellularLocation>
</comment>
<comment type="function">
    <text evidence="7 10 11">Participates actively in the response to hyperosmotic and heat shock by preventing the aggregation of stress-denatured proteins, in association with DnaK and GrpE. It is the nucleotide exchange factor for DnaK and may function as a thermosensor. Unfolded proteins bind initially to DnaJ; upon interaction with the DnaJ-bound protein, DnaK hydrolyzes its bound ATP, resulting in the formation of a stable complex. GrpE releases ADP from DnaK; ATP binding to DnaK triggers the release of the substrate protein, thus completing the reaction cycle. Several rounds of ATP-dependent interactions between DnaJ, DnaK and GrpE are required for fully efficient folding.</text>
</comment>
<evidence type="ECO:0000256" key="8">
    <source>
        <dbReference type="ARBA" id="ARBA00072274"/>
    </source>
</evidence>
<dbReference type="GO" id="GO:0042803">
    <property type="term" value="F:protein homodimerization activity"/>
    <property type="evidence" value="ECO:0007669"/>
    <property type="project" value="InterPro"/>
</dbReference>
<dbReference type="GO" id="GO:0006457">
    <property type="term" value="P:protein folding"/>
    <property type="evidence" value="ECO:0007669"/>
    <property type="project" value="InterPro"/>
</dbReference>
<dbReference type="PROSITE" id="PS01071">
    <property type="entry name" value="GRPE"/>
    <property type="match status" value="1"/>
</dbReference>
<keyword evidence="5 10" id="KW-0346">Stress response</keyword>
<evidence type="ECO:0000256" key="7">
    <source>
        <dbReference type="ARBA" id="ARBA00053401"/>
    </source>
</evidence>
<reference evidence="13 14" key="1">
    <citation type="journal article" date="2016" name="Nat. Commun.">
        <title>Thousands of microbial genomes shed light on interconnected biogeochemical processes in an aquifer system.</title>
        <authorList>
            <person name="Anantharaman K."/>
            <person name="Brown C.T."/>
            <person name="Hug L.A."/>
            <person name="Sharon I."/>
            <person name="Castelle C.J."/>
            <person name="Probst A.J."/>
            <person name="Thomas B.C."/>
            <person name="Singh A."/>
            <person name="Wilkins M.J."/>
            <person name="Karaoz U."/>
            <person name="Brodie E.L."/>
            <person name="Williams K.H."/>
            <person name="Hubbard S.S."/>
            <person name="Banfield J.F."/>
        </authorList>
    </citation>
    <scope>NUCLEOTIDE SEQUENCE [LARGE SCALE GENOMIC DNA]</scope>
</reference>
<proteinExistence type="inferred from homology"/>
<dbReference type="SUPFAM" id="SSF51064">
    <property type="entry name" value="Head domain of nucleotide exchange factor GrpE"/>
    <property type="match status" value="1"/>
</dbReference>
<evidence type="ECO:0000256" key="6">
    <source>
        <dbReference type="ARBA" id="ARBA00023186"/>
    </source>
</evidence>
<evidence type="ECO:0000256" key="1">
    <source>
        <dbReference type="ARBA" id="ARBA00004496"/>
    </source>
</evidence>
<dbReference type="InterPro" id="IPR000740">
    <property type="entry name" value="GrpE"/>
</dbReference>
<evidence type="ECO:0000256" key="2">
    <source>
        <dbReference type="ARBA" id="ARBA00009054"/>
    </source>
</evidence>
<keyword evidence="6 10" id="KW-0143">Chaperone</keyword>
<dbReference type="GO" id="GO:0051087">
    <property type="term" value="F:protein-folding chaperone binding"/>
    <property type="evidence" value="ECO:0007669"/>
    <property type="project" value="InterPro"/>
</dbReference>
<dbReference type="Gene3D" id="3.90.20.20">
    <property type="match status" value="1"/>
</dbReference>
<sequence>MLNEKDDIIENEVVEENGLGGKLKKLREELKICQKEKAEYLAGWQRARADFINARKDEEKAKAEFAKFAGESILREMLAVADSLELAGKEMGPIYAHLREILKREGVEQLEANGRKFDPMYHEALERVGVSEKEKDGAILEELQKGYKIYDRVLRPAKVKVGYYKIQINE</sequence>
<evidence type="ECO:0000256" key="9">
    <source>
        <dbReference type="ARBA" id="ARBA00076414"/>
    </source>
</evidence>
<dbReference type="CDD" id="cd00446">
    <property type="entry name" value="GrpE"/>
    <property type="match status" value="1"/>
</dbReference>
<gene>
    <name evidence="10" type="primary">grpE</name>
    <name evidence="13" type="ORF">A3B19_00725</name>
</gene>
<evidence type="ECO:0000256" key="10">
    <source>
        <dbReference type="HAMAP-Rule" id="MF_01151"/>
    </source>
</evidence>
<dbReference type="PANTHER" id="PTHR21237:SF23">
    <property type="entry name" value="GRPE PROTEIN HOMOLOG, MITOCHONDRIAL"/>
    <property type="match status" value="1"/>
</dbReference>
<evidence type="ECO:0000256" key="3">
    <source>
        <dbReference type="ARBA" id="ARBA00011738"/>
    </source>
</evidence>
<dbReference type="InterPro" id="IPR009012">
    <property type="entry name" value="GrpE_head"/>
</dbReference>
<dbReference type="PANTHER" id="PTHR21237">
    <property type="entry name" value="GRPE PROTEIN"/>
    <property type="match status" value="1"/>
</dbReference>
<evidence type="ECO:0000256" key="12">
    <source>
        <dbReference type="RuleBase" id="RU004478"/>
    </source>
</evidence>
<keyword evidence="4 10" id="KW-0963">Cytoplasm</keyword>
<comment type="similarity">
    <text evidence="2 10 12">Belongs to the GrpE family.</text>
</comment>
<comment type="subunit">
    <text evidence="3 10">Homodimer.</text>
</comment>
<dbReference type="InterPro" id="IPR013805">
    <property type="entry name" value="GrpE_CC"/>
</dbReference>
<dbReference type="Proteomes" id="UP000177346">
    <property type="component" value="Unassembled WGS sequence"/>
</dbReference>
<name>A0A1F5XG82_9BACT</name>
<dbReference type="HAMAP" id="MF_01151">
    <property type="entry name" value="GrpE"/>
    <property type="match status" value="1"/>
</dbReference>
<dbReference type="GO" id="GO:0000774">
    <property type="term" value="F:adenyl-nucleotide exchange factor activity"/>
    <property type="evidence" value="ECO:0007669"/>
    <property type="project" value="InterPro"/>
</dbReference>
<dbReference type="AlphaFoldDB" id="A0A1F5XG82"/>